<sequence>MKKRPHARHRILRRTTTHLPDHTVLHPVMKTTALPRTLAGWAMRQGCCGSVQSAGVRYAGEWRQAR</sequence>
<reference evidence="1 2" key="1">
    <citation type="submission" date="2018-02" db="EMBL/GenBank/DDBJ databases">
        <title>Characterization of Xanthomonas diversity in transplant houses and field plants.</title>
        <authorList>
            <person name="Abrahamian P."/>
            <person name="Timilsina S."/>
            <person name="Minsavage G.V."/>
            <person name="Goss E.M."/>
            <person name="Jones J.B."/>
            <person name="Vallad G.E."/>
        </authorList>
    </citation>
    <scope>NUCLEOTIDE SEQUENCE [LARGE SCALE GENOMIC DNA]</scope>
    <source>
        <strain evidence="1 2">GEV2132</strain>
    </source>
</reference>
<proteinExistence type="predicted"/>
<organism evidence="1 2">
    <name type="scientific">Xanthomonas perforans</name>
    <dbReference type="NCBI Taxonomy" id="442694"/>
    <lineage>
        <taxon>Bacteria</taxon>
        <taxon>Pseudomonadati</taxon>
        <taxon>Pseudomonadota</taxon>
        <taxon>Gammaproteobacteria</taxon>
        <taxon>Lysobacterales</taxon>
        <taxon>Lysobacteraceae</taxon>
        <taxon>Xanthomonas</taxon>
    </lineage>
</organism>
<protein>
    <submittedName>
        <fullName evidence="1">Uncharacterized protein</fullName>
    </submittedName>
</protein>
<evidence type="ECO:0000313" key="2">
    <source>
        <dbReference type="Proteomes" id="UP000289372"/>
    </source>
</evidence>
<dbReference type="AlphaFoldDB" id="A0AAQ0YLU5"/>
<dbReference type="KEGG" id="xpe:BJD13_20640"/>
<accession>A0AAQ0YLU5</accession>
<name>A0AAQ0YLU5_XANPE</name>
<dbReference type="EMBL" id="PUUL01000093">
    <property type="protein sequence ID" value="RXD52106.1"/>
    <property type="molecule type" value="Genomic_DNA"/>
</dbReference>
<dbReference type="Proteomes" id="UP000289372">
    <property type="component" value="Unassembled WGS sequence"/>
</dbReference>
<comment type="caution">
    <text evidence="1">The sequence shown here is derived from an EMBL/GenBank/DDBJ whole genome shotgun (WGS) entry which is preliminary data.</text>
</comment>
<evidence type="ECO:0000313" key="1">
    <source>
        <dbReference type="EMBL" id="RXD52106.1"/>
    </source>
</evidence>
<gene>
    <name evidence="1" type="ORF">DB769_15615</name>
</gene>